<name>A0A084H245_METID</name>
<comment type="caution">
    <text evidence="2">The sequence shown here is derived from an EMBL/GenBank/DDBJ whole genome shotgun (WGS) entry which is preliminary data.</text>
</comment>
<feature type="domain" description="Knr4/Smi1-like" evidence="1">
    <location>
        <begin position="12"/>
        <end position="157"/>
    </location>
</feature>
<accession>A0A084H245</accession>
<dbReference type="Gene3D" id="3.40.1580.10">
    <property type="entry name" value="SMI1/KNR4-like"/>
    <property type="match status" value="1"/>
</dbReference>
<sequence>MKNLEWEYADSETSEAEIIDIGLRLGYSFPQDYIDCVKINGGASVIPEAFNVGTVERCFGSLFSFDEVSSEYIVKKYEIYKGFLPKKVFPIACDPAGNLICFDYESNESPIVVFWEHENAAEKELLITDGLTEEEAEKRARKNIVYVAATFTEFLDKLHD</sequence>
<organism evidence="2 3">
    <name type="scientific">Metabacillus indicus</name>
    <name type="common">Bacillus indicus</name>
    <dbReference type="NCBI Taxonomy" id="246786"/>
    <lineage>
        <taxon>Bacteria</taxon>
        <taxon>Bacillati</taxon>
        <taxon>Bacillota</taxon>
        <taxon>Bacilli</taxon>
        <taxon>Bacillales</taxon>
        <taxon>Bacillaceae</taxon>
        <taxon>Metabacillus</taxon>
    </lineage>
</organism>
<proteinExistence type="predicted"/>
<dbReference type="STRING" id="246786.GS18_0201355"/>
<dbReference type="Proteomes" id="UP000028549">
    <property type="component" value="Unassembled WGS sequence"/>
</dbReference>
<dbReference type="Pfam" id="PF09346">
    <property type="entry name" value="SMI1_KNR4"/>
    <property type="match status" value="1"/>
</dbReference>
<evidence type="ECO:0000259" key="1">
    <source>
        <dbReference type="SMART" id="SM00860"/>
    </source>
</evidence>
<dbReference type="InterPro" id="IPR018958">
    <property type="entry name" value="Knr4/Smi1-like_dom"/>
</dbReference>
<evidence type="ECO:0000313" key="3">
    <source>
        <dbReference type="Proteomes" id="UP000028549"/>
    </source>
</evidence>
<evidence type="ECO:0000313" key="2">
    <source>
        <dbReference type="EMBL" id="KEZ53657.1"/>
    </source>
</evidence>
<protein>
    <recommendedName>
        <fullName evidence="1">Knr4/Smi1-like domain-containing protein</fullName>
    </recommendedName>
</protein>
<dbReference type="SUPFAM" id="SSF160631">
    <property type="entry name" value="SMI1/KNR4-like"/>
    <property type="match status" value="1"/>
</dbReference>
<dbReference type="SMART" id="SM00860">
    <property type="entry name" value="SMI1_KNR4"/>
    <property type="match status" value="1"/>
</dbReference>
<gene>
    <name evidence="2" type="ORF">GS18_0201355</name>
</gene>
<reference evidence="2 3" key="1">
    <citation type="journal article" date="2005" name="Int. J. Syst. Evol. Microbiol.">
        <title>Bacillus cibi sp. nov., isolated from jeotgal, a traditional Korean fermented seafood.</title>
        <authorList>
            <person name="Yoon J.H."/>
            <person name="Lee C.H."/>
            <person name="Oh T.K."/>
        </authorList>
    </citation>
    <scope>NUCLEOTIDE SEQUENCE [LARGE SCALE GENOMIC DNA]</scope>
    <source>
        <strain evidence="2 3">DSM 16189</strain>
    </source>
</reference>
<dbReference type="AlphaFoldDB" id="A0A084H245"/>
<dbReference type="InterPro" id="IPR037883">
    <property type="entry name" value="Knr4/Smi1-like_sf"/>
</dbReference>
<keyword evidence="3" id="KW-1185">Reference proteome</keyword>
<dbReference type="EMBL" id="JNVC02000001">
    <property type="protein sequence ID" value="KEZ53657.1"/>
    <property type="molecule type" value="Genomic_DNA"/>
</dbReference>